<comment type="caution">
    <text evidence="2">The sequence shown here is derived from an EMBL/GenBank/DDBJ whole genome shotgun (WGS) entry which is preliminary data.</text>
</comment>
<proteinExistence type="inferred from homology"/>
<dbReference type="Proteomes" id="UP001491310">
    <property type="component" value="Unassembled WGS sequence"/>
</dbReference>
<reference evidence="2 3" key="1">
    <citation type="journal article" date="2024" name="Nat. Commun.">
        <title>Phylogenomics reveals the evolutionary origins of lichenization in chlorophyte algae.</title>
        <authorList>
            <person name="Puginier C."/>
            <person name="Libourel C."/>
            <person name="Otte J."/>
            <person name="Skaloud P."/>
            <person name="Haon M."/>
            <person name="Grisel S."/>
            <person name="Petersen M."/>
            <person name="Berrin J.G."/>
            <person name="Delaux P.M."/>
            <person name="Dal Grande F."/>
            <person name="Keller J."/>
        </authorList>
    </citation>
    <scope>NUCLEOTIDE SEQUENCE [LARGE SCALE GENOMIC DNA]</scope>
    <source>
        <strain evidence="2 3">SAG 216-7</strain>
    </source>
</reference>
<dbReference type="PRINTS" id="PR00891">
    <property type="entry name" value="RABGDIREP"/>
</dbReference>
<name>A0ABR2YPV3_9CHLO</name>
<dbReference type="Pfam" id="PF00996">
    <property type="entry name" value="GDI"/>
    <property type="match status" value="1"/>
</dbReference>
<dbReference type="SUPFAM" id="SSF51905">
    <property type="entry name" value="FAD/NAD(P)-binding domain"/>
    <property type="match status" value="1"/>
</dbReference>
<evidence type="ECO:0000256" key="1">
    <source>
        <dbReference type="ARBA" id="ARBA00005593"/>
    </source>
</evidence>
<dbReference type="Gene3D" id="3.50.50.60">
    <property type="entry name" value="FAD/NAD(P)-binding domain"/>
    <property type="match status" value="1"/>
</dbReference>
<dbReference type="SUPFAM" id="SSF54373">
    <property type="entry name" value="FAD-linked reductases, C-terminal domain"/>
    <property type="match status" value="1"/>
</dbReference>
<dbReference type="EMBL" id="JALJOT010000007">
    <property type="protein sequence ID" value="KAK9908640.1"/>
    <property type="molecule type" value="Genomic_DNA"/>
</dbReference>
<organism evidence="2 3">
    <name type="scientific">Coccomyxa subellipsoidea</name>
    <dbReference type="NCBI Taxonomy" id="248742"/>
    <lineage>
        <taxon>Eukaryota</taxon>
        <taxon>Viridiplantae</taxon>
        <taxon>Chlorophyta</taxon>
        <taxon>core chlorophytes</taxon>
        <taxon>Trebouxiophyceae</taxon>
        <taxon>Trebouxiophyceae incertae sedis</taxon>
        <taxon>Coccomyxaceae</taxon>
        <taxon>Coccomyxa</taxon>
    </lineage>
</organism>
<evidence type="ECO:0000313" key="3">
    <source>
        <dbReference type="Proteomes" id="UP001491310"/>
    </source>
</evidence>
<protein>
    <submittedName>
        <fullName evidence="2">Uncharacterized protein</fullName>
    </submittedName>
</protein>
<dbReference type="InterPro" id="IPR036188">
    <property type="entry name" value="FAD/NAD-bd_sf"/>
</dbReference>
<accession>A0ABR2YPV3</accession>
<comment type="similarity">
    <text evidence="1">Belongs to the Rab GDI family.</text>
</comment>
<gene>
    <name evidence="2" type="ORF">WJX75_000819</name>
</gene>
<keyword evidence="3" id="KW-1185">Reference proteome</keyword>
<dbReference type="Gene3D" id="1.10.405.10">
    <property type="entry name" value="Guanine Nucleotide Dissociation Inhibitor, domain 1"/>
    <property type="match status" value="1"/>
</dbReference>
<evidence type="ECO:0000313" key="2">
    <source>
        <dbReference type="EMBL" id="KAK9908640.1"/>
    </source>
</evidence>
<sequence>MSVLRRPVAETGRIYMHAEVHRAEGADLGPSREYNIDLAPRVVHCAGSLINALLDTGAQNYLEFKLLQQSYVWREGRYVRVPASRADIFKDRSLSPVDKRALMRFLQKAQQSFLAQTITQEGQQAERPFVEMLREESLAQPLRDVIMYALACIPTSQEGGPVLTGHPVSAAAGMAALARYMESVGRYGADTAAFLVPMYGGGELPQAFCRVAAVAGALYVLRQPVADIMLTSDGGSRLCTGVTTGSGQVLKCMALAASPGALEELLPGESALGVGESSLDAAGSALQHHSQAVAIINGPLQEDESQVLLIVPPGSAGNPHPVYVLQVGSATACAPAGRFLLYLSTLSEAPSAGQDLQPALEALVNMRELRNSAAPSFASDGEEQSASDSRPKALLVAYYNRIASSPALTLQHLPTNLTLCDPPDATIGYEAVLQGAQALLQRLFPDLQEGLFPGGGNAGDDESDEEAIEALSEALGDLGAPAANVQQAGKITAPYGGAREPFHVPARPPGNFSLTRLTWIVRPSQPERLRSSRGANKRAD</sequence>
<dbReference type="Gene3D" id="3.30.519.10">
    <property type="entry name" value="Guanine Nucleotide Dissociation Inhibitor, domain 2"/>
    <property type="match status" value="1"/>
</dbReference>
<dbReference type="PANTHER" id="PTHR11787:SF4">
    <property type="entry name" value="CHM, RAB ESCORT PROTEIN 1"/>
    <property type="match status" value="1"/>
</dbReference>
<dbReference type="PANTHER" id="PTHR11787">
    <property type="entry name" value="RAB GDP-DISSOCIATION INHIBITOR"/>
    <property type="match status" value="1"/>
</dbReference>
<dbReference type="InterPro" id="IPR018203">
    <property type="entry name" value="GDP_dissociation_inhibitor"/>
</dbReference>